<dbReference type="NCBIfam" id="TIGR00254">
    <property type="entry name" value="GGDEF"/>
    <property type="match status" value="1"/>
</dbReference>
<dbReference type="Pfam" id="PF00990">
    <property type="entry name" value="GGDEF"/>
    <property type="match status" value="1"/>
</dbReference>
<dbReference type="SMART" id="SM00267">
    <property type="entry name" value="GGDEF"/>
    <property type="match status" value="1"/>
</dbReference>
<evidence type="ECO:0000259" key="4">
    <source>
        <dbReference type="PROSITE" id="PS50887"/>
    </source>
</evidence>
<reference evidence="5" key="1">
    <citation type="submission" date="2021-03" db="EMBL/GenBank/DDBJ databases">
        <authorList>
            <person name="Wang G."/>
        </authorList>
    </citation>
    <scope>NUCLEOTIDE SEQUENCE</scope>
    <source>
        <strain evidence="5">KCTC 12899</strain>
    </source>
</reference>
<dbReference type="InterPro" id="IPR050469">
    <property type="entry name" value="Diguanylate_Cyclase"/>
</dbReference>
<keyword evidence="3" id="KW-0175">Coiled coil</keyword>
<organism evidence="5 6">
    <name type="scientific">Acanthopleuribacter pedis</name>
    <dbReference type="NCBI Taxonomy" id="442870"/>
    <lineage>
        <taxon>Bacteria</taxon>
        <taxon>Pseudomonadati</taxon>
        <taxon>Acidobacteriota</taxon>
        <taxon>Holophagae</taxon>
        <taxon>Acanthopleuribacterales</taxon>
        <taxon>Acanthopleuribacteraceae</taxon>
        <taxon>Acanthopleuribacter</taxon>
    </lineage>
</organism>
<dbReference type="GO" id="GO:1902201">
    <property type="term" value="P:negative regulation of bacterial-type flagellum-dependent cell motility"/>
    <property type="evidence" value="ECO:0007669"/>
    <property type="project" value="TreeGrafter"/>
</dbReference>
<dbReference type="EMBL" id="JAFREP010000005">
    <property type="protein sequence ID" value="MBO1318392.1"/>
    <property type="molecule type" value="Genomic_DNA"/>
</dbReference>
<sequence>MDAKEMSPREVIRLFIEVLRADDEKVQHHIDTLEKLTQRVDVEQGPHLVRLKLKALVKARDAFLLRQNSVPEDVPAGDLPNKVGQVLEEVLEHLKKADSQSSAYSGTLGTAIEQIKAAKDMVVLQNLSQHLIERGTRMKEATEQFQSEMGQVAEAMTRYQERISALEREVAERTEEAMTDTLTGAYNRRAFDNRVPGMVVQARRERKPLSLCYMDLDHFKEINDTYGHQAGDDVLVNFSQLVNHKVGSRQVLYRLGGDEFCLVFFGFEPAKARATAHSLCKAVAEKPYVFKELKFNISLSGGFAELKQGETLEQLLKRADGALYRAKDLGRARVCEAD</sequence>
<dbReference type="AlphaFoldDB" id="A0A8J7U2A2"/>
<evidence type="ECO:0000256" key="2">
    <source>
        <dbReference type="ARBA" id="ARBA00034247"/>
    </source>
</evidence>
<dbReference type="InterPro" id="IPR043128">
    <property type="entry name" value="Rev_trsase/Diguanyl_cyclase"/>
</dbReference>
<dbReference type="GO" id="GO:0052621">
    <property type="term" value="F:diguanylate cyclase activity"/>
    <property type="evidence" value="ECO:0007669"/>
    <property type="project" value="UniProtKB-EC"/>
</dbReference>
<dbReference type="InterPro" id="IPR000160">
    <property type="entry name" value="GGDEF_dom"/>
</dbReference>
<dbReference type="GO" id="GO:0005886">
    <property type="term" value="C:plasma membrane"/>
    <property type="evidence" value="ECO:0007669"/>
    <property type="project" value="TreeGrafter"/>
</dbReference>
<comment type="catalytic activity">
    <reaction evidence="2">
        <text>2 GTP = 3',3'-c-di-GMP + 2 diphosphate</text>
        <dbReference type="Rhea" id="RHEA:24898"/>
        <dbReference type="ChEBI" id="CHEBI:33019"/>
        <dbReference type="ChEBI" id="CHEBI:37565"/>
        <dbReference type="ChEBI" id="CHEBI:58805"/>
        <dbReference type="EC" id="2.7.7.65"/>
    </reaction>
</comment>
<dbReference type="PANTHER" id="PTHR45138">
    <property type="entry name" value="REGULATORY COMPONENTS OF SENSORY TRANSDUCTION SYSTEM"/>
    <property type="match status" value="1"/>
</dbReference>
<protein>
    <recommendedName>
        <fullName evidence="1">diguanylate cyclase</fullName>
        <ecNumber evidence="1">2.7.7.65</ecNumber>
    </recommendedName>
</protein>
<accession>A0A8J7U2A2</accession>
<dbReference type="RefSeq" id="WP_207858140.1">
    <property type="nucleotide sequence ID" value="NZ_JAFREP010000005.1"/>
</dbReference>
<gene>
    <name evidence="5" type="ORF">J3U88_07990</name>
</gene>
<comment type="caution">
    <text evidence="5">The sequence shown here is derived from an EMBL/GenBank/DDBJ whole genome shotgun (WGS) entry which is preliminary data.</text>
</comment>
<dbReference type="PROSITE" id="PS50887">
    <property type="entry name" value="GGDEF"/>
    <property type="match status" value="1"/>
</dbReference>
<dbReference type="PANTHER" id="PTHR45138:SF9">
    <property type="entry name" value="DIGUANYLATE CYCLASE DGCM-RELATED"/>
    <property type="match status" value="1"/>
</dbReference>
<dbReference type="Gene3D" id="3.30.70.270">
    <property type="match status" value="1"/>
</dbReference>
<keyword evidence="6" id="KW-1185">Reference proteome</keyword>
<evidence type="ECO:0000256" key="1">
    <source>
        <dbReference type="ARBA" id="ARBA00012528"/>
    </source>
</evidence>
<evidence type="ECO:0000313" key="6">
    <source>
        <dbReference type="Proteomes" id="UP000664417"/>
    </source>
</evidence>
<name>A0A8J7U2A2_9BACT</name>
<evidence type="ECO:0000256" key="3">
    <source>
        <dbReference type="SAM" id="Coils"/>
    </source>
</evidence>
<dbReference type="SUPFAM" id="SSF55073">
    <property type="entry name" value="Nucleotide cyclase"/>
    <property type="match status" value="1"/>
</dbReference>
<dbReference type="CDD" id="cd01949">
    <property type="entry name" value="GGDEF"/>
    <property type="match status" value="1"/>
</dbReference>
<dbReference type="InterPro" id="IPR029787">
    <property type="entry name" value="Nucleotide_cyclase"/>
</dbReference>
<feature type="coiled-coil region" evidence="3">
    <location>
        <begin position="149"/>
        <end position="176"/>
    </location>
</feature>
<dbReference type="GO" id="GO:0043709">
    <property type="term" value="P:cell adhesion involved in single-species biofilm formation"/>
    <property type="evidence" value="ECO:0007669"/>
    <property type="project" value="TreeGrafter"/>
</dbReference>
<proteinExistence type="predicted"/>
<evidence type="ECO:0000313" key="5">
    <source>
        <dbReference type="EMBL" id="MBO1318392.1"/>
    </source>
</evidence>
<dbReference type="EC" id="2.7.7.65" evidence="1"/>
<dbReference type="Proteomes" id="UP000664417">
    <property type="component" value="Unassembled WGS sequence"/>
</dbReference>
<feature type="domain" description="GGDEF" evidence="4">
    <location>
        <begin position="207"/>
        <end position="338"/>
    </location>
</feature>
<dbReference type="FunFam" id="3.30.70.270:FF:000001">
    <property type="entry name" value="Diguanylate cyclase domain protein"/>
    <property type="match status" value="1"/>
</dbReference>